<gene>
    <name evidence="1" type="ORF">HZY85_07630</name>
</gene>
<evidence type="ECO:0008006" key="3">
    <source>
        <dbReference type="Google" id="ProtNLM"/>
    </source>
</evidence>
<keyword evidence="2" id="KW-1185">Reference proteome</keyword>
<sequence>MEKIIGIYDADAGFKGEFKYIFEKIFYKKHCALCDIKHGFSFAAKKEWQDKVDNFPIPIETLHLNEVDSDVQELIKGKSPCVVHIKDDYKTIIINKKELEECQKDPNKFFELLIEKLNII</sequence>
<organism evidence="1 2">
    <name type="scientific">Gemelliphila palaticanis</name>
    <dbReference type="NCBI Taxonomy" id="81950"/>
    <lineage>
        <taxon>Bacteria</taxon>
        <taxon>Bacillati</taxon>
        <taxon>Bacillota</taxon>
        <taxon>Bacilli</taxon>
        <taxon>Bacillales</taxon>
        <taxon>Gemellaceae</taxon>
        <taxon>Gemelliphila</taxon>
    </lineage>
</organism>
<evidence type="ECO:0000313" key="1">
    <source>
        <dbReference type="EMBL" id="NYS48041.1"/>
    </source>
</evidence>
<dbReference type="EMBL" id="JACBYF010000024">
    <property type="protein sequence ID" value="NYS48041.1"/>
    <property type="molecule type" value="Genomic_DNA"/>
</dbReference>
<reference evidence="1 2" key="1">
    <citation type="submission" date="2020-07" db="EMBL/GenBank/DDBJ databases">
        <title>MOT database genomes.</title>
        <authorList>
            <person name="Joseph S."/>
            <person name="Aduse-Opoku J."/>
            <person name="Hashim A."/>
            <person name="Wade W."/>
            <person name="Curtis M."/>
        </authorList>
    </citation>
    <scope>NUCLEOTIDE SEQUENCE [LARGE SCALE GENOMIC DNA]</scope>
    <source>
        <strain evidence="1 2">CIP 106318</strain>
    </source>
</reference>
<accession>A0ABX2T4W7</accession>
<protein>
    <recommendedName>
        <fullName evidence="3">Bacteriocin transport accessory protein</fullName>
    </recommendedName>
</protein>
<dbReference type="RefSeq" id="WP_179941823.1">
    <property type="nucleotide sequence ID" value="NZ_JACBYF010000024.1"/>
</dbReference>
<name>A0ABX2T4W7_9BACL</name>
<dbReference type="Proteomes" id="UP000531840">
    <property type="component" value="Unassembled WGS sequence"/>
</dbReference>
<comment type="caution">
    <text evidence="1">The sequence shown here is derived from an EMBL/GenBank/DDBJ whole genome shotgun (WGS) entry which is preliminary data.</text>
</comment>
<evidence type="ECO:0000313" key="2">
    <source>
        <dbReference type="Proteomes" id="UP000531840"/>
    </source>
</evidence>
<proteinExistence type="predicted"/>